<dbReference type="Proteomes" id="UP000264002">
    <property type="component" value="Unassembled WGS sequence"/>
</dbReference>
<feature type="transmembrane region" description="Helical" evidence="8">
    <location>
        <begin position="395"/>
        <end position="416"/>
    </location>
</feature>
<evidence type="ECO:0000313" key="9">
    <source>
        <dbReference type="EMBL" id="RFU95568.1"/>
    </source>
</evidence>
<protein>
    <submittedName>
        <fullName evidence="9">ATPase</fullName>
    </submittedName>
</protein>
<feature type="transmembrane region" description="Helical" evidence="8">
    <location>
        <begin position="47"/>
        <end position="69"/>
    </location>
</feature>
<feature type="transmembrane region" description="Helical" evidence="8">
    <location>
        <begin position="338"/>
        <end position="358"/>
    </location>
</feature>
<feature type="transmembrane region" description="Helical" evidence="8">
    <location>
        <begin position="125"/>
        <end position="149"/>
    </location>
</feature>
<dbReference type="GO" id="GO:0030001">
    <property type="term" value="P:metal ion transport"/>
    <property type="evidence" value="ECO:0007669"/>
    <property type="project" value="UniProtKB-ARBA"/>
</dbReference>
<proteinExistence type="predicted"/>
<feature type="transmembrane region" description="Helical" evidence="8">
    <location>
        <begin position="227"/>
        <end position="248"/>
    </location>
</feature>
<keyword evidence="5 8" id="KW-1133">Transmembrane helix</keyword>
<keyword evidence="6" id="KW-0406">Ion transport</keyword>
<keyword evidence="10" id="KW-1185">Reference proteome</keyword>
<dbReference type="PANTHER" id="PTHR32024">
    <property type="entry name" value="TRK SYSTEM POTASSIUM UPTAKE PROTEIN TRKG-RELATED"/>
    <property type="match status" value="1"/>
</dbReference>
<comment type="subcellular location">
    <subcellularLocation>
        <location evidence="1">Cell membrane</location>
        <topology evidence="1">Multi-pass membrane protein</topology>
    </subcellularLocation>
</comment>
<feature type="transmembrane region" description="Helical" evidence="8">
    <location>
        <begin position="365"/>
        <end position="383"/>
    </location>
</feature>
<evidence type="ECO:0000256" key="1">
    <source>
        <dbReference type="ARBA" id="ARBA00004651"/>
    </source>
</evidence>
<evidence type="ECO:0000256" key="3">
    <source>
        <dbReference type="ARBA" id="ARBA00022475"/>
    </source>
</evidence>
<reference evidence="9 10" key="2">
    <citation type="submission" date="2018-09" db="EMBL/GenBank/DDBJ databases">
        <title>Genome of Sphaerochaeta halotolerans strain 4-11.</title>
        <authorList>
            <person name="Nazina T.N."/>
            <person name="Sokolova D.S."/>
        </authorList>
    </citation>
    <scope>NUCLEOTIDE SEQUENCE [LARGE SCALE GENOMIC DNA]</scope>
    <source>
        <strain evidence="9 10">4-11</strain>
    </source>
</reference>
<reference evidence="10" key="1">
    <citation type="submission" date="2018-08" db="EMBL/GenBank/DDBJ databases">
        <authorList>
            <person name="Grouzdev D.S."/>
            <person name="Krutkina M.S."/>
        </authorList>
    </citation>
    <scope>NUCLEOTIDE SEQUENCE [LARGE SCALE GENOMIC DNA]</scope>
    <source>
        <strain evidence="10">4-11</strain>
    </source>
</reference>
<comment type="caution">
    <text evidence="9">The sequence shown here is derived from an EMBL/GenBank/DDBJ whole genome shotgun (WGS) entry which is preliminary data.</text>
</comment>
<accession>A0A372MJL3</accession>
<feature type="transmembrane region" description="Helical" evidence="8">
    <location>
        <begin position="268"/>
        <end position="289"/>
    </location>
</feature>
<name>A0A372MJL3_9SPIR</name>
<evidence type="ECO:0000256" key="6">
    <source>
        <dbReference type="ARBA" id="ARBA00023065"/>
    </source>
</evidence>
<dbReference type="Pfam" id="PF02386">
    <property type="entry name" value="TrkH"/>
    <property type="match status" value="1"/>
</dbReference>
<organism evidence="9 10">
    <name type="scientific">Sphaerochaeta halotolerans</name>
    <dbReference type="NCBI Taxonomy" id="2293840"/>
    <lineage>
        <taxon>Bacteria</taxon>
        <taxon>Pseudomonadati</taxon>
        <taxon>Spirochaetota</taxon>
        <taxon>Spirochaetia</taxon>
        <taxon>Spirochaetales</taxon>
        <taxon>Sphaerochaetaceae</taxon>
        <taxon>Sphaerochaeta</taxon>
    </lineage>
</organism>
<keyword evidence="2" id="KW-0813">Transport</keyword>
<keyword evidence="3" id="KW-1003">Cell membrane</keyword>
<evidence type="ECO:0000313" key="10">
    <source>
        <dbReference type="Proteomes" id="UP000264002"/>
    </source>
</evidence>
<sequence>MKKRMKKPLKANQYLLLGFLAIILMGSLLLKLPIAHNEGIKISYWDSLFISTSAVCVTGLVTVDVALTFSLFGRTVIAILILLGGLGFASMVISFSLLLGMNIGLSQRSFIKEAYNLSSVQGTLMVVRTVALTALVVQGVGVFIEYFIFRSSYAPLDALGHALFNTISAFNNAGFDLMGKFQSLTLYRQSVAMNLTTAFLIIIGGTGFFVIADIVRNRAWKKLSMHSRIVVTMNSILIIVGFLFYLLVEHLEPLAAFFQSVTTRTAGFNTVDIAGLSQAGLLVTILLMFMGASPGSTGGGIKTSTTFTLFLSLGSLMFGRQTAAFKRKIGSESILKAFQVLLLSVLLVSGGSFLLLLIEGSKFTFLEVLFEIVSAFATVGLSMGITTEIATLSKLVLVVVMFAGRVGPITIATSFARKTSQLGYVEEQVFIG</sequence>
<feature type="transmembrane region" description="Helical" evidence="8">
    <location>
        <begin position="76"/>
        <end position="105"/>
    </location>
</feature>
<dbReference type="EMBL" id="QUWK01000003">
    <property type="protein sequence ID" value="RFU95568.1"/>
    <property type="molecule type" value="Genomic_DNA"/>
</dbReference>
<dbReference type="RefSeq" id="WP_117329516.1">
    <property type="nucleotide sequence ID" value="NZ_QUWK01000003.1"/>
</dbReference>
<dbReference type="GO" id="GO:0008324">
    <property type="term" value="F:monoatomic cation transmembrane transporter activity"/>
    <property type="evidence" value="ECO:0007669"/>
    <property type="project" value="InterPro"/>
</dbReference>
<evidence type="ECO:0000256" key="4">
    <source>
        <dbReference type="ARBA" id="ARBA00022692"/>
    </source>
</evidence>
<feature type="transmembrane region" description="Helical" evidence="8">
    <location>
        <begin position="301"/>
        <end position="318"/>
    </location>
</feature>
<evidence type="ECO:0000256" key="5">
    <source>
        <dbReference type="ARBA" id="ARBA00022989"/>
    </source>
</evidence>
<gene>
    <name evidence="9" type="ORF">DYP60_03585</name>
</gene>
<dbReference type="GO" id="GO:0005886">
    <property type="term" value="C:plasma membrane"/>
    <property type="evidence" value="ECO:0007669"/>
    <property type="project" value="UniProtKB-SubCell"/>
</dbReference>
<dbReference type="AlphaFoldDB" id="A0A372MJL3"/>
<dbReference type="OrthoDB" id="9810952at2"/>
<feature type="transmembrane region" description="Helical" evidence="8">
    <location>
        <begin position="195"/>
        <end position="215"/>
    </location>
</feature>
<evidence type="ECO:0000256" key="7">
    <source>
        <dbReference type="ARBA" id="ARBA00023136"/>
    </source>
</evidence>
<dbReference type="InterPro" id="IPR003445">
    <property type="entry name" value="Cat_transpt"/>
</dbReference>
<dbReference type="PANTHER" id="PTHR32024:SF1">
    <property type="entry name" value="KTR SYSTEM POTASSIUM UPTAKE PROTEIN B"/>
    <property type="match status" value="1"/>
</dbReference>
<evidence type="ECO:0000256" key="2">
    <source>
        <dbReference type="ARBA" id="ARBA00022448"/>
    </source>
</evidence>
<keyword evidence="4 8" id="KW-0812">Transmembrane</keyword>
<keyword evidence="7 8" id="KW-0472">Membrane</keyword>
<evidence type="ECO:0000256" key="8">
    <source>
        <dbReference type="SAM" id="Phobius"/>
    </source>
</evidence>